<dbReference type="SUPFAM" id="SSF53474">
    <property type="entry name" value="alpha/beta-Hydrolases"/>
    <property type="match status" value="1"/>
</dbReference>
<dbReference type="Proteomes" id="UP001326567">
    <property type="component" value="Plasmid unnamed05"/>
</dbReference>
<evidence type="ECO:0000313" key="2">
    <source>
        <dbReference type="EMBL" id="WPZ23912.1"/>
    </source>
</evidence>
<dbReference type="PRINTS" id="PR00111">
    <property type="entry name" value="ABHYDROLASE"/>
</dbReference>
<dbReference type="Gene3D" id="3.40.50.1820">
    <property type="entry name" value="alpha/beta hydrolase"/>
    <property type="match status" value="1"/>
</dbReference>
<name>A0ABZ0VA47_9RHOB</name>
<reference evidence="2 3" key="1">
    <citation type="submission" date="2023-11" db="EMBL/GenBank/DDBJ databases">
        <title>From the Deep-Sea to the Surface: Bacterial Genomes Isolated from the Moytirra Hydrothermal Vent Plume.</title>
        <authorList>
            <person name="Major S.R."/>
        </authorList>
    </citation>
    <scope>NUCLEOTIDE SEQUENCE [LARGE SCALE GENOMIC DNA]</scope>
    <source>
        <strain evidence="2 3">OXR-9</strain>
        <plasmid evidence="2 3">unnamed05</plasmid>
    </source>
</reference>
<dbReference type="InterPro" id="IPR000073">
    <property type="entry name" value="AB_hydrolase_1"/>
</dbReference>
<dbReference type="Pfam" id="PF00561">
    <property type="entry name" value="Abhydrolase_1"/>
    <property type="match status" value="1"/>
</dbReference>
<keyword evidence="2" id="KW-0378">Hydrolase</keyword>
<geneLocation type="plasmid" evidence="2 3">
    <name>unnamed05</name>
</geneLocation>
<proteinExistence type="predicted"/>
<sequence>MRRFLKLGSKVLHIDLRPGNVTQPIVFLNSLGTDLRIWDNVLPELPADATVLRYDKCGHGLSSGQSDSIADFAQDLIKTMDHLALSNALVVGLSIGGLIALQLADTRPDLVGGLILSNTSYRIGSPDMWQRRIDDLDTQGLTAMSAGVIERWLSPGFRNAHPIDTEGWRMMLARTPQAGYRAACEAIRDADLLAALPRLSCPVLCIAGSEDKATPPGIVADLAHRIPGADLVTLEGVGHLPCLEVPDCMAELVSGMHGRLG</sequence>
<accession>A0ABZ0VA47</accession>
<dbReference type="PANTHER" id="PTHR43798">
    <property type="entry name" value="MONOACYLGLYCEROL LIPASE"/>
    <property type="match status" value="1"/>
</dbReference>
<feature type="domain" description="AB hydrolase-1" evidence="1">
    <location>
        <begin position="24"/>
        <end position="244"/>
    </location>
</feature>
<dbReference type="GO" id="GO:0047570">
    <property type="term" value="F:3-oxoadipate enol-lactonase activity"/>
    <property type="evidence" value="ECO:0007669"/>
    <property type="project" value="UniProtKB-EC"/>
</dbReference>
<evidence type="ECO:0000313" key="3">
    <source>
        <dbReference type="Proteomes" id="UP001326567"/>
    </source>
</evidence>
<dbReference type="RefSeq" id="WP_322330069.1">
    <property type="nucleotide sequence ID" value="NZ_CP139730.1"/>
</dbReference>
<keyword evidence="2" id="KW-0614">Plasmid</keyword>
<keyword evidence="3" id="KW-1185">Reference proteome</keyword>
<evidence type="ECO:0000259" key="1">
    <source>
        <dbReference type="Pfam" id="PF00561"/>
    </source>
</evidence>
<dbReference type="InterPro" id="IPR029058">
    <property type="entry name" value="AB_hydrolase_fold"/>
</dbReference>
<dbReference type="InterPro" id="IPR050266">
    <property type="entry name" value="AB_hydrolase_sf"/>
</dbReference>
<dbReference type="InterPro" id="IPR026968">
    <property type="entry name" value="PcaD/CatD"/>
</dbReference>
<protein>
    <submittedName>
        <fullName evidence="2">3-oxoadipate enol-lactonase</fullName>
        <ecNumber evidence="2">3.1.1.24</ecNumber>
    </submittedName>
</protein>
<gene>
    <name evidence="2" type="primary">pcaD</name>
    <name evidence="2" type="ORF">T7987_19370</name>
</gene>
<dbReference type="NCBIfam" id="TIGR02427">
    <property type="entry name" value="protocat_pcaD"/>
    <property type="match status" value="1"/>
</dbReference>
<dbReference type="EC" id="3.1.1.24" evidence="2"/>
<dbReference type="EMBL" id="CP139730">
    <property type="protein sequence ID" value="WPZ23912.1"/>
    <property type="molecule type" value="Genomic_DNA"/>
</dbReference>
<organism evidence="2 3">
    <name type="scientific">Sulfitobacter faviae</name>
    <dbReference type="NCBI Taxonomy" id="1775881"/>
    <lineage>
        <taxon>Bacteria</taxon>
        <taxon>Pseudomonadati</taxon>
        <taxon>Pseudomonadota</taxon>
        <taxon>Alphaproteobacteria</taxon>
        <taxon>Rhodobacterales</taxon>
        <taxon>Roseobacteraceae</taxon>
        <taxon>Sulfitobacter</taxon>
    </lineage>
</organism>